<keyword evidence="2" id="KW-1185">Reference proteome</keyword>
<evidence type="ECO:0000313" key="1">
    <source>
        <dbReference type="EMBL" id="SMC62966.1"/>
    </source>
</evidence>
<proteinExistence type="predicted"/>
<sequence length="82" mass="9260">MKINMDSYLNFTKSLIKPKSARKWFEKHPVRSTKAGKHVSTSFAHFFLPSNQLEITQIIGVYYTSILSVDTMFISASNASDG</sequence>
<gene>
    <name evidence="1" type="ORF">SAMN04488101_101849</name>
</gene>
<protein>
    <submittedName>
        <fullName evidence="1">Uncharacterized protein</fullName>
    </submittedName>
</protein>
<accession>A0A1W2AQI9</accession>
<reference evidence="1 2" key="1">
    <citation type="submission" date="2017-04" db="EMBL/GenBank/DDBJ databases">
        <authorList>
            <person name="Afonso C.L."/>
            <person name="Miller P.J."/>
            <person name="Scott M.A."/>
            <person name="Spackman E."/>
            <person name="Goraichik I."/>
            <person name="Dimitrov K.M."/>
            <person name="Suarez D.L."/>
            <person name="Swayne D.E."/>
        </authorList>
    </citation>
    <scope>NUCLEOTIDE SEQUENCE [LARGE SCALE GENOMIC DNA]</scope>
    <source>
        <strain evidence="1 2">DSM 19625</strain>
    </source>
</reference>
<dbReference type="Proteomes" id="UP000192678">
    <property type="component" value="Unassembled WGS sequence"/>
</dbReference>
<name>A0A1W2AQI9_9SPHI</name>
<dbReference type="STRING" id="475255.SAMN04488101_101849"/>
<dbReference type="EMBL" id="FWYB01000001">
    <property type="protein sequence ID" value="SMC62966.1"/>
    <property type="molecule type" value="Genomic_DNA"/>
</dbReference>
<dbReference type="AlphaFoldDB" id="A0A1W2AQI9"/>
<evidence type="ECO:0000313" key="2">
    <source>
        <dbReference type="Proteomes" id="UP000192678"/>
    </source>
</evidence>
<organism evidence="1 2">
    <name type="scientific">Pedobacter nyackensis</name>
    <dbReference type="NCBI Taxonomy" id="475255"/>
    <lineage>
        <taxon>Bacteria</taxon>
        <taxon>Pseudomonadati</taxon>
        <taxon>Bacteroidota</taxon>
        <taxon>Sphingobacteriia</taxon>
        <taxon>Sphingobacteriales</taxon>
        <taxon>Sphingobacteriaceae</taxon>
        <taxon>Pedobacter</taxon>
    </lineage>
</organism>